<dbReference type="AlphaFoldDB" id="A0A1R3T162"/>
<protein>
    <recommendedName>
        <fullName evidence="3">Polyketide cyclase / dehydrase and lipid transport</fullName>
    </recommendedName>
</protein>
<sequence>MTEFTSEVRTIPHNDADVFRVLSDFRKLELVKDKIPEDKLKDFLFDQDSVSFRVDPVGKVTFHVLEREPNKLVKFKSDRLPFDLFLWIQLVSKAEKDTRLRMTVKADLNPFIRGMVEKPMKEAVDKISDILAQLPYDQI</sequence>
<evidence type="ECO:0000313" key="1">
    <source>
        <dbReference type="EMBL" id="SCD22146.1"/>
    </source>
</evidence>
<name>A0A1R3T162_9BACT</name>
<dbReference type="STRING" id="1642647.PSM36_3361"/>
<dbReference type="SUPFAM" id="SSF55961">
    <property type="entry name" value="Bet v1-like"/>
    <property type="match status" value="1"/>
</dbReference>
<accession>A0A1R3T162</accession>
<dbReference type="Pfam" id="PF10604">
    <property type="entry name" value="Polyketide_cyc2"/>
    <property type="match status" value="1"/>
</dbReference>
<keyword evidence="2" id="KW-1185">Reference proteome</keyword>
<reference evidence="1 2" key="1">
    <citation type="submission" date="2016-08" db="EMBL/GenBank/DDBJ databases">
        <authorList>
            <person name="Seilhamer J.J."/>
        </authorList>
    </citation>
    <scope>NUCLEOTIDE SEQUENCE [LARGE SCALE GENOMIC DNA]</scope>
    <source>
        <strain evidence="1">M3/6</strain>
    </source>
</reference>
<dbReference type="EMBL" id="LT605205">
    <property type="protein sequence ID" value="SCD22146.1"/>
    <property type="molecule type" value="Genomic_DNA"/>
</dbReference>
<gene>
    <name evidence="1" type="ORF">PSM36_3361</name>
</gene>
<evidence type="ECO:0000313" key="2">
    <source>
        <dbReference type="Proteomes" id="UP000187464"/>
    </source>
</evidence>
<evidence type="ECO:0008006" key="3">
    <source>
        <dbReference type="Google" id="ProtNLM"/>
    </source>
</evidence>
<organism evidence="1 2">
    <name type="scientific">Proteiniphilum saccharofermentans</name>
    <dbReference type="NCBI Taxonomy" id="1642647"/>
    <lineage>
        <taxon>Bacteria</taxon>
        <taxon>Pseudomonadati</taxon>
        <taxon>Bacteroidota</taxon>
        <taxon>Bacteroidia</taxon>
        <taxon>Bacteroidales</taxon>
        <taxon>Dysgonomonadaceae</taxon>
        <taxon>Proteiniphilum</taxon>
    </lineage>
</organism>
<dbReference type="InterPro" id="IPR019587">
    <property type="entry name" value="Polyketide_cyclase/dehydratase"/>
</dbReference>
<proteinExistence type="predicted"/>
<dbReference type="Proteomes" id="UP000187464">
    <property type="component" value="Chromosome I"/>
</dbReference>
<dbReference type="KEGG" id="psac:PSM36_3361"/>
<dbReference type="RefSeq" id="WP_076931837.1">
    <property type="nucleotide sequence ID" value="NZ_LT605205.1"/>
</dbReference>